<proteinExistence type="predicted"/>
<organism evidence="1 2">
    <name type="scientific">Sulfitobacter brevis</name>
    <dbReference type="NCBI Taxonomy" id="74348"/>
    <lineage>
        <taxon>Bacteria</taxon>
        <taxon>Pseudomonadati</taxon>
        <taxon>Pseudomonadota</taxon>
        <taxon>Alphaproteobacteria</taxon>
        <taxon>Rhodobacterales</taxon>
        <taxon>Roseobacteraceae</taxon>
        <taxon>Sulfitobacter</taxon>
    </lineage>
</organism>
<reference evidence="2" key="1">
    <citation type="submission" date="2016-10" db="EMBL/GenBank/DDBJ databases">
        <authorList>
            <person name="Varghese N."/>
            <person name="Submissions S."/>
        </authorList>
    </citation>
    <scope>NUCLEOTIDE SEQUENCE [LARGE SCALE GENOMIC DNA]</scope>
    <source>
        <strain evidence="2">DSM 11443</strain>
    </source>
</reference>
<sequence>MLIWLGVLLAIVWGVWWWAATTGAERAVNVLLQDRRSAGWDATITQVDHSGFPLRLQTQISDLTLSDPAHGFAIELDRLTASAPAWWPGYLTLALPDTPIEIIGPAGRATAHLTEGQIDLRLKPGQALEVQALSATSGAVSLETPDGVIASADQMRLAAVQEPATKNAYSLEVNAANIVPGPLTRAVLGVPEDFPVVLDDLTADVAVSFDRAWDRRALERNYPQPRRIEIRQALATWGPVGLSAAGDVIVDEAGVPDGSVTLVVQNWLQMLDFVQATGAFPPARRTQFESVLRALSNMGGDADNLNLKLDFKAGQMAVGPIPLGPAPKLILR</sequence>
<gene>
    <name evidence="1" type="ORF">SAMN04488523_101269</name>
</gene>
<dbReference type="STRING" id="74348.SAMN04488523_101269"/>
<keyword evidence="2" id="KW-1185">Reference proteome</keyword>
<dbReference type="Pfam" id="PF09898">
    <property type="entry name" value="DUF2125"/>
    <property type="match status" value="1"/>
</dbReference>
<dbReference type="AlphaFoldDB" id="A0A1I1T415"/>
<evidence type="ECO:0008006" key="3">
    <source>
        <dbReference type="Google" id="ProtNLM"/>
    </source>
</evidence>
<name>A0A1I1T415_9RHOB</name>
<evidence type="ECO:0000313" key="2">
    <source>
        <dbReference type="Proteomes" id="UP000198977"/>
    </source>
</evidence>
<dbReference type="InterPro" id="IPR018666">
    <property type="entry name" value="DUF2125"/>
</dbReference>
<protein>
    <recommendedName>
        <fullName evidence="3">DUF2125 domain-containing protein</fullName>
    </recommendedName>
</protein>
<dbReference type="EMBL" id="FOMW01000001">
    <property type="protein sequence ID" value="SFD53425.1"/>
    <property type="molecule type" value="Genomic_DNA"/>
</dbReference>
<evidence type="ECO:0000313" key="1">
    <source>
        <dbReference type="EMBL" id="SFD53425.1"/>
    </source>
</evidence>
<dbReference type="Proteomes" id="UP000198977">
    <property type="component" value="Unassembled WGS sequence"/>
</dbReference>
<accession>A0A1I1T415</accession>